<accession>I6S2A3</accession>
<dbReference type="RefSeq" id="YP_006560932.1">
    <property type="nucleotide sequence ID" value="NC_018280.1"/>
</dbReference>
<protein>
    <recommendedName>
        <fullName evidence="3">Tubular protein A</fullName>
    </recommendedName>
</protein>
<evidence type="ECO:0000313" key="2">
    <source>
        <dbReference type="Proteomes" id="UP000002825"/>
    </source>
</evidence>
<name>I6S2A3_9CAUD</name>
<dbReference type="OrthoDB" id="12825at10239"/>
<dbReference type="GeneID" id="13405911"/>
<dbReference type="Proteomes" id="UP000002825">
    <property type="component" value="Segment"/>
</dbReference>
<gene>
    <name evidence="1" type="ORF">P12053L_47</name>
</gene>
<sequence>MKMTLLEMVQNILSDMDSEEINSISDSNEAEQIAQVVKNTYFNMIATRFIPEHSQTIKLTSFSSSARPTHFSFPTRVKNIEFLDYNVSKSVGGVEYRRLKYLPPDEFFGLSDGRDSLSSSVKQVADVGSDSILLIRNDTMPMYYTSFDDDTVVLDSYDASVDATLTSSKTRAYGVKYPTFDAFSDTFVPDIDDTMFPFLLAEAKSTAMSLFKSGSDPKIEQAARRQKVYVQNDMHKVNTGRPKNNYGRH</sequence>
<evidence type="ECO:0000313" key="1">
    <source>
        <dbReference type="EMBL" id="AFM54652.1"/>
    </source>
</evidence>
<reference evidence="1 2" key="1">
    <citation type="journal article" date="2012" name="J. Virol.">
        <title>Complete Genome Sequence of Celeribacter Bacteriophage P12053L.</title>
        <authorList>
            <person name="Kang I."/>
            <person name="Jang H."/>
            <person name="Oh H.M."/>
            <person name="Cho J.C."/>
        </authorList>
    </citation>
    <scope>NUCLEOTIDE SEQUENCE [LARGE SCALE GENOMIC DNA]</scope>
</reference>
<dbReference type="KEGG" id="vg:13405911"/>
<evidence type="ECO:0008006" key="3">
    <source>
        <dbReference type="Google" id="ProtNLM"/>
    </source>
</evidence>
<dbReference type="EMBL" id="JQ809650">
    <property type="protein sequence ID" value="AFM54652.1"/>
    <property type="molecule type" value="Genomic_DNA"/>
</dbReference>
<organism evidence="1 2">
    <name type="scientific">Celeribacter phage P12053L</name>
    <dbReference type="NCBI Taxonomy" id="1197951"/>
    <lineage>
        <taxon>Viruses</taxon>
        <taxon>Duplodnaviria</taxon>
        <taxon>Heunggongvirae</taxon>
        <taxon>Uroviricota</taxon>
        <taxon>Caudoviricetes</taxon>
        <taxon>Zobellviridae</taxon>
        <taxon>Cobavirinae</taxon>
        <taxon>Siovirus</taxon>
        <taxon>Siovirus coreense</taxon>
    </lineage>
</organism>
<proteinExistence type="predicted"/>
<keyword evidence="2" id="KW-1185">Reference proteome</keyword>